<dbReference type="Gene3D" id="3.40.50.10320">
    <property type="entry name" value="LmbE-like"/>
    <property type="match status" value="1"/>
</dbReference>
<evidence type="ECO:0000313" key="1">
    <source>
        <dbReference type="EMBL" id="MVA97252.1"/>
    </source>
</evidence>
<gene>
    <name evidence="1" type="ORF">GN330_08330</name>
</gene>
<evidence type="ECO:0008006" key="3">
    <source>
        <dbReference type="Google" id="ProtNLM"/>
    </source>
</evidence>
<reference evidence="1 2" key="1">
    <citation type="submission" date="2019-12" db="EMBL/GenBank/DDBJ databases">
        <title>Nitratireductor arenosus sp. nov., Isolated from sea sand, Jeju island, South Korea.</title>
        <authorList>
            <person name="Kim W."/>
        </authorList>
    </citation>
    <scope>NUCLEOTIDE SEQUENCE [LARGE SCALE GENOMIC DNA]</scope>
    <source>
        <strain evidence="1 2">CAU 1489</strain>
    </source>
</reference>
<dbReference type="Proteomes" id="UP000463224">
    <property type="component" value="Unassembled WGS sequence"/>
</dbReference>
<dbReference type="EMBL" id="WPHG01000002">
    <property type="protein sequence ID" value="MVA97252.1"/>
    <property type="molecule type" value="Genomic_DNA"/>
</dbReference>
<dbReference type="AlphaFoldDB" id="A0A844QDB3"/>
<keyword evidence="2" id="KW-1185">Reference proteome</keyword>
<name>A0A844QDB3_9HYPH</name>
<organism evidence="1 2">
    <name type="scientific">Nitratireductor arenosus</name>
    <dbReference type="NCBI Taxonomy" id="2682096"/>
    <lineage>
        <taxon>Bacteria</taxon>
        <taxon>Pseudomonadati</taxon>
        <taxon>Pseudomonadota</taxon>
        <taxon>Alphaproteobacteria</taxon>
        <taxon>Hyphomicrobiales</taxon>
        <taxon>Phyllobacteriaceae</taxon>
        <taxon>Nitratireductor</taxon>
    </lineage>
</organism>
<proteinExistence type="predicted"/>
<comment type="caution">
    <text evidence="1">The sequence shown here is derived from an EMBL/GenBank/DDBJ whole genome shotgun (WGS) entry which is preliminary data.</text>
</comment>
<evidence type="ECO:0000313" key="2">
    <source>
        <dbReference type="Proteomes" id="UP000463224"/>
    </source>
</evidence>
<dbReference type="SUPFAM" id="SSF102588">
    <property type="entry name" value="LmbE-like"/>
    <property type="match status" value="1"/>
</dbReference>
<accession>A0A844QDB3</accession>
<sequence>MGGRHPFLKNSVVIGAHPDDELLWFSSILRDVDEVVIVYRDFWAQPGLGGARSAAIADYPRANVTCLDIAESGAYGCADWRDPVLTEHGIGLGIEVGKREATRLARKSLSALRAIDGGRIASSSTAELYARNFTRICAALETRLRPDMNVFTHNPWGEYGHEEHIQVFRALQLLRDKIGFKLWMSNYCTERALPLAMRYFTDAPESYVRLPTDKAFAQEVADIYKKHGCWTWADDWSWFDEECFMPAPRAETPAAAHRHLFPLNFFTIGDGPQRKWLPIALTMSAASAAIAATIAESM</sequence>
<dbReference type="InterPro" id="IPR024078">
    <property type="entry name" value="LmbE-like_dom_sf"/>
</dbReference>
<protein>
    <recommendedName>
        <fullName evidence="3">GlcNAc-PI de-N-acetylase</fullName>
    </recommendedName>
</protein>